<accession>A0A4R1HU65</accession>
<evidence type="ECO:0000259" key="1">
    <source>
        <dbReference type="Pfam" id="PF25819"/>
    </source>
</evidence>
<keyword evidence="3" id="KW-1185">Reference proteome</keyword>
<reference evidence="2 3" key="1">
    <citation type="submission" date="2019-03" db="EMBL/GenBank/DDBJ databases">
        <title>Sequencing the genomes of 1000 actinobacteria strains.</title>
        <authorList>
            <person name="Klenk H.-P."/>
        </authorList>
    </citation>
    <scope>NUCLEOTIDE SEQUENCE [LARGE SCALE GENOMIC DNA]</scope>
    <source>
        <strain evidence="2 3">DSM 44969</strain>
    </source>
</reference>
<evidence type="ECO:0000313" key="3">
    <source>
        <dbReference type="Proteomes" id="UP000295560"/>
    </source>
</evidence>
<dbReference type="GO" id="GO:0016788">
    <property type="term" value="F:hydrolase activity, acting on ester bonds"/>
    <property type="evidence" value="ECO:0007669"/>
    <property type="project" value="InterPro"/>
</dbReference>
<dbReference type="Pfam" id="PF25819">
    <property type="entry name" value="Nal1_C"/>
    <property type="match status" value="1"/>
</dbReference>
<feature type="domain" description="Nal1 C-terminal" evidence="1">
    <location>
        <begin position="251"/>
        <end position="370"/>
    </location>
</feature>
<evidence type="ECO:0000313" key="2">
    <source>
        <dbReference type="EMBL" id="TCK26217.1"/>
    </source>
</evidence>
<gene>
    <name evidence="2" type="ORF">EV378_2046</name>
</gene>
<name>A0A4R1HU65_PSEEN</name>
<dbReference type="Proteomes" id="UP000295560">
    <property type="component" value="Unassembled WGS sequence"/>
</dbReference>
<protein>
    <recommendedName>
        <fullName evidence="1">Nal1 C-terminal domain-containing protein</fullName>
    </recommendedName>
</protein>
<dbReference type="SUPFAM" id="SSF50494">
    <property type="entry name" value="Trypsin-like serine proteases"/>
    <property type="match status" value="1"/>
</dbReference>
<sequence length="743" mass="80056">MNSRRYWRDAQMDSAAEFAGLSLPDLLDARDAYHVHLLRQPNVVATAVGRYLVRTEDEGSDADAPMRLADRLALPPGERPPRTLQNSSVRPWSWPCVLVFVDRWMDADEIHAAPDEMVPRRLYLPDGRMVPTCVVYAPPVPSGATARLPATLSFPSALFGGGYACLAAVQGGQRSGTIACVVTDGLRTYALTNRHVAGRAGQVVTTMVGGDEVRLGVAAGKSVGRLPFEHAYPGLAGRRAEVAVDAGLIEVDDVGRWTTQIFGVGELGPMVDLGPETLSLGMLGEPVRAFGGASGPMTGEVTALYYRYRTRAGVEYLADAVVGPRVGQSTTPTRPGDSGTLWVLDEPAADTGSTDPVPTARPLALQWGGHLFAGADPTPETTPYALVSFLSTACRALDVEPVTSGDGTSELYWGEVGHYTIGALACDLVQPAALKKYFVANRTRISFDLATLAAGGYKTGDADVFHPLADVPDTVWKRRKKGWIRPKESPNHFADMDDPVSDTDPTTLMSMFDKDPATVDPSTWDAFYTEKSVAVNHRGLLPFRVAQLYRIVVDALADGDTPRALAAAGVMAHYVGDACQPLHTSRWHDGRDESEKGVHSDYETAMVSDEQAALATGLEDALKGARPMDTVTGHREAALAVVELMARTIRTLPPEKLLDAWVTTDRDDIRGHSTELWALVGEPTIACIADGCRTLAMLWSSAWKEAGAKAPAAKAVDPDVLEKLYMDPEFAPSVYLPDHVKDW</sequence>
<dbReference type="InterPro" id="IPR057904">
    <property type="entry name" value="Nal1_C"/>
</dbReference>
<organism evidence="2 3">
    <name type="scientific">Pseudonocardia endophytica</name>
    <dbReference type="NCBI Taxonomy" id="401976"/>
    <lineage>
        <taxon>Bacteria</taxon>
        <taxon>Bacillati</taxon>
        <taxon>Actinomycetota</taxon>
        <taxon>Actinomycetes</taxon>
        <taxon>Pseudonocardiales</taxon>
        <taxon>Pseudonocardiaceae</taxon>
        <taxon>Pseudonocardia</taxon>
    </lineage>
</organism>
<dbReference type="AlphaFoldDB" id="A0A4R1HU65"/>
<dbReference type="InterPro" id="IPR009003">
    <property type="entry name" value="Peptidase_S1_PA"/>
</dbReference>
<dbReference type="Gene3D" id="1.10.575.10">
    <property type="entry name" value="P1 Nuclease"/>
    <property type="match status" value="1"/>
</dbReference>
<dbReference type="EMBL" id="SMFZ01000001">
    <property type="protein sequence ID" value="TCK26217.1"/>
    <property type="molecule type" value="Genomic_DNA"/>
</dbReference>
<dbReference type="InterPro" id="IPR008947">
    <property type="entry name" value="PLipase_C/P1_nuclease_dom_sf"/>
</dbReference>
<proteinExistence type="predicted"/>
<comment type="caution">
    <text evidence="2">The sequence shown here is derived from an EMBL/GenBank/DDBJ whole genome shotgun (WGS) entry which is preliminary data.</text>
</comment>
<dbReference type="SUPFAM" id="SSF48537">
    <property type="entry name" value="Phospholipase C/P1 nuclease"/>
    <property type="match status" value="1"/>
</dbReference>